<dbReference type="InterPro" id="IPR036322">
    <property type="entry name" value="WD40_repeat_dom_sf"/>
</dbReference>
<dbReference type="InterPro" id="IPR001680">
    <property type="entry name" value="WD40_rpt"/>
</dbReference>
<evidence type="ECO:0000313" key="4">
    <source>
        <dbReference type="EMBL" id="CAJ1373871.1"/>
    </source>
</evidence>
<keyword evidence="2" id="KW-0677">Repeat</keyword>
<dbReference type="GO" id="GO:0048188">
    <property type="term" value="C:Set1C/COMPASS complex"/>
    <property type="evidence" value="ECO:0007669"/>
    <property type="project" value="TreeGrafter"/>
</dbReference>
<dbReference type="SMART" id="SM00320">
    <property type="entry name" value="WD40"/>
    <property type="match status" value="2"/>
</dbReference>
<keyword evidence="5" id="KW-1185">Reference proteome</keyword>
<proteinExistence type="predicted"/>
<protein>
    <submittedName>
        <fullName evidence="4">Uncharacterized protein</fullName>
    </submittedName>
</protein>
<dbReference type="AlphaFoldDB" id="A0AA36HR94"/>
<keyword evidence="1 3" id="KW-0853">WD repeat</keyword>
<evidence type="ECO:0000313" key="5">
    <source>
        <dbReference type="Proteomes" id="UP001178507"/>
    </source>
</evidence>
<evidence type="ECO:0000256" key="1">
    <source>
        <dbReference type="ARBA" id="ARBA00022574"/>
    </source>
</evidence>
<gene>
    <name evidence="4" type="ORF">EVOR1521_LOCUS3572</name>
</gene>
<evidence type="ECO:0000256" key="3">
    <source>
        <dbReference type="PROSITE-ProRule" id="PRU00221"/>
    </source>
</evidence>
<dbReference type="SUPFAM" id="SSF50978">
    <property type="entry name" value="WD40 repeat-like"/>
    <property type="match status" value="1"/>
</dbReference>
<organism evidence="4 5">
    <name type="scientific">Effrenium voratum</name>
    <dbReference type="NCBI Taxonomy" id="2562239"/>
    <lineage>
        <taxon>Eukaryota</taxon>
        <taxon>Sar</taxon>
        <taxon>Alveolata</taxon>
        <taxon>Dinophyceae</taxon>
        <taxon>Suessiales</taxon>
        <taxon>Symbiodiniaceae</taxon>
        <taxon>Effrenium</taxon>
    </lineage>
</organism>
<dbReference type="PANTHER" id="PTHR22847:SF637">
    <property type="entry name" value="WD REPEAT DOMAIN 5B"/>
    <property type="match status" value="1"/>
</dbReference>
<dbReference type="InterPro" id="IPR015943">
    <property type="entry name" value="WD40/YVTN_repeat-like_dom_sf"/>
</dbReference>
<dbReference type="Proteomes" id="UP001178507">
    <property type="component" value="Unassembled WGS sequence"/>
</dbReference>
<sequence length="437" mass="48482">MDVDDGLAELLLRPLAAPALLALRGASRHWRCHVAAATAWGHLFRRRFGRAPDGELSWLQNWAAARRYERETFEGWDQGALKPETVMSFASFVRSWASDEELLVAGLSSGQLQAVKFDGGARRFLFEGAHGDEVVALALNQRYVFSGSGDPGYHRRQPRDASVRLWSREGKQLGAFVGHLDSVRAVALFQQLPDFGLSGGMDCHVVLWDLKAGKRCSLPLPRPCRCLRVLCEDFQDSRARVLAGFGNSVAELAVSARASGASLTPLKFVYAHVEESRWPKSFLSSMKVALGSVDGHFALLQGGRCRALRELFQSENMANEVVSLVLLSETRVLLVTRAGILSLLAWEGLGQPRLLWSKSGWRMYVSTIGLWGSRRLVSDGFDDTIRTFTLCPKVAEPGYRKSPLVREKKASPSKLGTLLEERIFQRSLRRKGAMVRG</sequence>
<dbReference type="EMBL" id="CAUJNA010000221">
    <property type="protein sequence ID" value="CAJ1373871.1"/>
    <property type="molecule type" value="Genomic_DNA"/>
</dbReference>
<dbReference type="PANTHER" id="PTHR22847">
    <property type="entry name" value="WD40 REPEAT PROTEIN"/>
    <property type="match status" value="1"/>
</dbReference>
<comment type="caution">
    <text evidence="4">The sequence shown here is derived from an EMBL/GenBank/DDBJ whole genome shotgun (WGS) entry which is preliminary data.</text>
</comment>
<dbReference type="Gene3D" id="2.130.10.10">
    <property type="entry name" value="YVTN repeat-like/Quinoprotein amine dehydrogenase"/>
    <property type="match status" value="1"/>
</dbReference>
<evidence type="ECO:0000256" key="2">
    <source>
        <dbReference type="ARBA" id="ARBA00022737"/>
    </source>
</evidence>
<feature type="repeat" description="WD" evidence="3">
    <location>
        <begin position="176"/>
        <end position="218"/>
    </location>
</feature>
<name>A0AA36HR94_9DINO</name>
<dbReference type="PROSITE" id="PS50082">
    <property type="entry name" value="WD_REPEATS_2"/>
    <property type="match status" value="1"/>
</dbReference>
<accession>A0AA36HR94</accession>
<reference evidence="4" key="1">
    <citation type="submission" date="2023-08" db="EMBL/GenBank/DDBJ databases">
        <authorList>
            <person name="Chen Y."/>
            <person name="Shah S."/>
            <person name="Dougan E. K."/>
            <person name="Thang M."/>
            <person name="Chan C."/>
        </authorList>
    </citation>
    <scope>NUCLEOTIDE SEQUENCE</scope>
</reference>
<dbReference type="GO" id="GO:0042393">
    <property type="term" value="F:histone binding"/>
    <property type="evidence" value="ECO:0007669"/>
    <property type="project" value="TreeGrafter"/>
</dbReference>